<dbReference type="Pfam" id="PF01535">
    <property type="entry name" value="PPR"/>
    <property type="match status" value="2"/>
</dbReference>
<evidence type="ECO:0000256" key="1">
    <source>
        <dbReference type="ARBA" id="ARBA00022737"/>
    </source>
</evidence>
<dbReference type="Gene3D" id="1.25.40.10">
    <property type="entry name" value="Tetratricopeptide repeat domain"/>
    <property type="match status" value="2"/>
</dbReference>
<dbReference type="AlphaFoldDB" id="A0A9P1FKW4"/>
<comment type="caution">
    <text evidence="2">The sequence shown here is derived from an EMBL/GenBank/DDBJ whole genome shotgun (WGS) entry which is preliminary data.</text>
</comment>
<evidence type="ECO:0000313" key="3">
    <source>
        <dbReference type="EMBL" id="CAL4767190.1"/>
    </source>
</evidence>
<keyword evidence="1" id="KW-0677">Repeat</keyword>
<evidence type="ECO:0000313" key="2">
    <source>
        <dbReference type="EMBL" id="CAI3979878.1"/>
    </source>
</evidence>
<organism evidence="2">
    <name type="scientific">Cladocopium goreaui</name>
    <dbReference type="NCBI Taxonomy" id="2562237"/>
    <lineage>
        <taxon>Eukaryota</taxon>
        <taxon>Sar</taxon>
        <taxon>Alveolata</taxon>
        <taxon>Dinophyceae</taxon>
        <taxon>Suessiales</taxon>
        <taxon>Symbiodiniaceae</taxon>
        <taxon>Cladocopium</taxon>
    </lineage>
</organism>
<keyword evidence="4" id="KW-1185">Reference proteome</keyword>
<dbReference type="EMBL" id="CAMXCT020000519">
    <property type="protein sequence ID" value="CAL1133253.1"/>
    <property type="molecule type" value="Genomic_DNA"/>
</dbReference>
<dbReference type="InterPro" id="IPR002885">
    <property type="entry name" value="PPR_rpt"/>
</dbReference>
<sequence>MVHVDNVAARWTQLIHLEESIVEQRLAGDVLRIRTTALSDCTRHFQWRTAVALKRGCVDVIFFNSYLAATCAWPRAIELLAASFRTPTLQPDVTSFNSCMNRLQSWPCALEVTSAMQELQLRSDTITLNTLLAASPWPMAGCLLEMGQVANRITHNTLLSAFEKGSHWRKALLHLEGVEPDLISFNSVISAGEKGDQWPLSADLYCQLQWKNLEADVFSGSATLSAFEKGSAWQNALLLVALLSKMLPLNVVPWNATISACEKEGEWEWALLLLRSMAGAQPDVISFNAAISACERVSQWEVALLLFHEGQVACALDHISINALLGALARAAQWRQALQISTDASKEDVIGANAVVRACAAGNQWRWATLLLQEMESGANAVSYAAALVAYQAMMQWLLASALLEANRQHAMAVLKKVPKSAPSTAWRKKTCAE</sequence>
<dbReference type="OrthoDB" id="185373at2759"/>
<dbReference type="PANTHER" id="PTHR47936">
    <property type="entry name" value="PPR_LONG DOMAIN-CONTAINING PROTEIN"/>
    <property type="match status" value="1"/>
</dbReference>
<gene>
    <name evidence="2" type="ORF">C1SCF055_LOCUS7800</name>
</gene>
<name>A0A9P1FKW4_9DINO</name>
<dbReference type="EMBL" id="CAMXCT010000519">
    <property type="protein sequence ID" value="CAI3979878.1"/>
    <property type="molecule type" value="Genomic_DNA"/>
</dbReference>
<proteinExistence type="predicted"/>
<protein>
    <submittedName>
        <fullName evidence="3">Pentacotripeptide-repeat region of PRORP domain-containing protein</fullName>
    </submittedName>
</protein>
<feature type="non-terminal residue" evidence="2">
    <location>
        <position position="434"/>
    </location>
</feature>
<reference evidence="3 4" key="2">
    <citation type="submission" date="2024-05" db="EMBL/GenBank/DDBJ databases">
        <authorList>
            <person name="Chen Y."/>
            <person name="Shah S."/>
            <person name="Dougan E. K."/>
            <person name="Thang M."/>
            <person name="Chan C."/>
        </authorList>
    </citation>
    <scope>NUCLEOTIDE SEQUENCE [LARGE SCALE GENOMIC DNA]</scope>
</reference>
<dbReference type="PANTHER" id="PTHR47936:SF1">
    <property type="entry name" value="PENTATRICOPEPTIDE REPEAT-CONTAINING PROTEIN GUN1, CHLOROPLASTIC"/>
    <property type="match status" value="1"/>
</dbReference>
<dbReference type="EMBL" id="CAMXCT030000519">
    <property type="protein sequence ID" value="CAL4767190.1"/>
    <property type="molecule type" value="Genomic_DNA"/>
</dbReference>
<accession>A0A9P1FKW4</accession>
<evidence type="ECO:0000313" key="4">
    <source>
        <dbReference type="Proteomes" id="UP001152797"/>
    </source>
</evidence>
<dbReference type="InterPro" id="IPR011990">
    <property type="entry name" value="TPR-like_helical_dom_sf"/>
</dbReference>
<reference evidence="2" key="1">
    <citation type="submission" date="2022-10" db="EMBL/GenBank/DDBJ databases">
        <authorList>
            <person name="Chen Y."/>
            <person name="Dougan E. K."/>
            <person name="Chan C."/>
            <person name="Rhodes N."/>
            <person name="Thang M."/>
        </authorList>
    </citation>
    <scope>NUCLEOTIDE SEQUENCE</scope>
</reference>
<dbReference type="Proteomes" id="UP001152797">
    <property type="component" value="Unassembled WGS sequence"/>
</dbReference>